<dbReference type="AlphaFoldDB" id="A0A0E9UWA1"/>
<sequence>MLSSDVWISFVLHPPRVTHFVDTCLLYVIML</sequence>
<name>A0A0E9UWA1_ANGAN</name>
<evidence type="ECO:0000313" key="1">
    <source>
        <dbReference type="EMBL" id="JAH70164.1"/>
    </source>
</evidence>
<accession>A0A0E9UWA1</accession>
<protein>
    <submittedName>
        <fullName evidence="1">Uncharacterized protein</fullName>
    </submittedName>
</protein>
<proteinExistence type="predicted"/>
<organism evidence="1">
    <name type="scientific">Anguilla anguilla</name>
    <name type="common">European freshwater eel</name>
    <name type="synonym">Muraena anguilla</name>
    <dbReference type="NCBI Taxonomy" id="7936"/>
    <lineage>
        <taxon>Eukaryota</taxon>
        <taxon>Metazoa</taxon>
        <taxon>Chordata</taxon>
        <taxon>Craniata</taxon>
        <taxon>Vertebrata</taxon>
        <taxon>Euteleostomi</taxon>
        <taxon>Actinopterygii</taxon>
        <taxon>Neopterygii</taxon>
        <taxon>Teleostei</taxon>
        <taxon>Anguilliformes</taxon>
        <taxon>Anguillidae</taxon>
        <taxon>Anguilla</taxon>
    </lineage>
</organism>
<reference evidence="1" key="2">
    <citation type="journal article" date="2015" name="Fish Shellfish Immunol.">
        <title>Early steps in the European eel (Anguilla anguilla)-Vibrio vulnificus interaction in the gills: Role of the RtxA13 toxin.</title>
        <authorList>
            <person name="Callol A."/>
            <person name="Pajuelo D."/>
            <person name="Ebbesson L."/>
            <person name="Teles M."/>
            <person name="MacKenzie S."/>
            <person name="Amaro C."/>
        </authorList>
    </citation>
    <scope>NUCLEOTIDE SEQUENCE</scope>
</reference>
<dbReference type="EMBL" id="GBXM01038413">
    <property type="protein sequence ID" value="JAH70164.1"/>
    <property type="molecule type" value="Transcribed_RNA"/>
</dbReference>
<reference evidence="1" key="1">
    <citation type="submission" date="2014-11" db="EMBL/GenBank/DDBJ databases">
        <authorList>
            <person name="Amaro Gonzalez C."/>
        </authorList>
    </citation>
    <scope>NUCLEOTIDE SEQUENCE</scope>
</reference>